<proteinExistence type="inferred from homology"/>
<accession>A0A978UA07</accession>
<dbReference type="Pfam" id="PF01554">
    <property type="entry name" value="MatE"/>
    <property type="match status" value="2"/>
</dbReference>
<dbReference type="EMBL" id="JAEACU010000066">
    <property type="protein sequence ID" value="KAH7511500.1"/>
    <property type="molecule type" value="Genomic_DNA"/>
</dbReference>
<organism evidence="3 4">
    <name type="scientific">Ziziphus jujuba var. spinosa</name>
    <dbReference type="NCBI Taxonomy" id="714518"/>
    <lineage>
        <taxon>Eukaryota</taxon>
        <taxon>Viridiplantae</taxon>
        <taxon>Streptophyta</taxon>
        <taxon>Embryophyta</taxon>
        <taxon>Tracheophyta</taxon>
        <taxon>Spermatophyta</taxon>
        <taxon>Magnoliopsida</taxon>
        <taxon>eudicotyledons</taxon>
        <taxon>Gunneridae</taxon>
        <taxon>Pentapetalae</taxon>
        <taxon>rosids</taxon>
        <taxon>fabids</taxon>
        <taxon>Rosales</taxon>
        <taxon>Rhamnaceae</taxon>
        <taxon>Paliureae</taxon>
        <taxon>Ziziphus</taxon>
    </lineage>
</organism>
<name>A0A978UA07_ZIZJJ</name>
<reference evidence="3" key="1">
    <citation type="journal article" date="2021" name="Front. Plant Sci.">
        <title>Chromosome-Scale Genome Assembly for Chinese Sour Jujube and Insights Into Its Genome Evolution and Domestication Signature.</title>
        <authorList>
            <person name="Shen L.-Y."/>
            <person name="Luo H."/>
            <person name="Wang X.-L."/>
            <person name="Wang X.-M."/>
            <person name="Qiu X.-J."/>
            <person name="Liu H."/>
            <person name="Zhou S.-S."/>
            <person name="Jia K.-H."/>
            <person name="Nie S."/>
            <person name="Bao Y.-T."/>
            <person name="Zhang R.-G."/>
            <person name="Yun Q.-Z."/>
            <person name="Chai Y.-H."/>
            <person name="Lu J.-Y."/>
            <person name="Li Y."/>
            <person name="Zhao S.-W."/>
            <person name="Mao J.-F."/>
            <person name="Jia S.-G."/>
            <person name="Mao Y.-M."/>
        </authorList>
    </citation>
    <scope>NUCLEOTIDE SEQUENCE</scope>
    <source>
        <strain evidence="3">AT0</strain>
        <tissue evidence="3">Leaf</tissue>
    </source>
</reference>
<feature type="transmembrane region" description="Helical" evidence="2">
    <location>
        <begin position="132"/>
        <end position="160"/>
    </location>
</feature>
<comment type="similarity">
    <text evidence="1">Belongs to the multi antimicrobial extrusion (MATE) (TC 2.A.66.1) family.</text>
</comment>
<evidence type="ECO:0008006" key="5">
    <source>
        <dbReference type="Google" id="ProtNLM"/>
    </source>
</evidence>
<protein>
    <recommendedName>
        <fullName evidence="5">Protein DETOXIFICATION 16-like</fullName>
    </recommendedName>
</protein>
<keyword evidence="2" id="KW-0472">Membrane</keyword>
<comment type="caution">
    <text evidence="3">The sequence shown here is derived from an EMBL/GenBank/DDBJ whole genome shotgun (WGS) entry which is preliminary data.</text>
</comment>
<dbReference type="Proteomes" id="UP000813462">
    <property type="component" value="Unassembled WGS sequence"/>
</dbReference>
<feature type="transmembrane region" description="Helical" evidence="2">
    <location>
        <begin position="172"/>
        <end position="189"/>
    </location>
</feature>
<gene>
    <name evidence="3" type="ORF">FEM48_ZijujUnG0007600</name>
</gene>
<dbReference type="PANTHER" id="PTHR11206">
    <property type="entry name" value="MULTIDRUG RESISTANCE PROTEIN"/>
    <property type="match status" value="1"/>
</dbReference>
<sequence>MGLSSALETLSGQAYGGKQYHMLGIHMQRAMFVLLLVSIPLTIIWANTRSILTLLSSSCAKSWTRFSKESLQNIPTSLKLSIPSDIMVCLELWPFGMMVLLFGHLPNPELETSVLSICTRVSNELGVGHPKAAHLAVCVGLAMVIAEGISMGLVFILIHNIWGYAFSNEVEVVKYVAIMMPILAISNFLDGF</sequence>
<evidence type="ECO:0000256" key="1">
    <source>
        <dbReference type="ARBA" id="ARBA00010199"/>
    </source>
</evidence>
<evidence type="ECO:0000256" key="2">
    <source>
        <dbReference type="SAM" id="Phobius"/>
    </source>
</evidence>
<evidence type="ECO:0000313" key="4">
    <source>
        <dbReference type="Proteomes" id="UP000813462"/>
    </source>
</evidence>
<keyword evidence="2" id="KW-0812">Transmembrane</keyword>
<dbReference type="AlphaFoldDB" id="A0A978UA07"/>
<dbReference type="GO" id="GO:0016020">
    <property type="term" value="C:membrane"/>
    <property type="evidence" value="ECO:0007669"/>
    <property type="project" value="InterPro"/>
</dbReference>
<dbReference type="GO" id="GO:0015297">
    <property type="term" value="F:antiporter activity"/>
    <property type="evidence" value="ECO:0007669"/>
    <property type="project" value="InterPro"/>
</dbReference>
<evidence type="ECO:0000313" key="3">
    <source>
        <dbReference type="EMBL" id="KAH7511500.1"/>
    </source>
</evidence>
<dbReference type="GO" id="GO:0042910">
    <property type="term" value="F:xenobiotic transmembrane transporter activity"/>
    <property type="evidence" value="ECO:0007669"/>
    <property type="project" value="InterPro"/>
</dbReference>
<keyword evidence="2" id="KW-1133">Transmembrane helix</keyword>
<dbReference type="InterPro" id="IPR002528">
    <property type="entry name" value="MATE_fam"/>
</dbReference>
<feature type="transmembrane region" description="Helical" evidence="2">
    <location>
        <begin position="30"/>
        <end position="48"/>
    </location>
</feature>